<organism evidence="2 3">
    <name type="scientific">Anaerotruncus massiliensis</name>
    <name type="common">ex Liu et al. 2021</name>
    <dbReference type="NCBI Taxonomy" id="2321404"/>
    <lineage>
        <taxon>Bacteria</taxon>
        <taxon>Bacillati</taxon>
        <taxon>Bacillota</taxon>
        <taxon>Clostridia</taxon>
        <taxon>Eubacteriales</taxon>
        <taxon>Oscillospiraceae</taxon>
        <taxon>Anaerotruncus</taxon>
    </lineage>
</organism>
<feature type="transmembrane region" description="Helical" evidence="1">
    <location>
        <begin position="105"/>
        <end position="125"/>
    </location>
</feature>
<feature type="transmembrane region" description="Helical" evidence="1">
    <location>
        <begin position="131"/>
        <end position="151"/>
    </location>
</feature>
<keyword evidence="1" id="KW-1133">Transmembrane helix</keyword>
<comment type="caution">
    <text evidence="2">The sequence shown here is derived from an EMBL/GenBank/DDBJ whole genome shotgun (WGS) entry which is preliminary data.</text>
</comment>
<sequence>MRYCEKCRVTVRDSREDCPLCQGPLSGEPEPCVFPRLPDDHPPYHLLIRGMVFLSIAAVVICFAINAIVPSSSWWALFVAAGIACMWVCLWSVIRQRNNIPKNILWLVFWLSLLAVLWDVFTGWHRWSLNYVVPSLCVFAMAGMAVIARVLHLRVEDFFIYLIIDGLFGVIPILFLLFRWVTVVYPSVVCVACSLLSLAAILSFEGERMRAEWKKRMHL</sequence>
<keyword evidence="1" id="KW-0812">Transmembrane</keyword>
<dbReference type="Pfam" id="PF19845">
    <property type="entry name" value="DUF6320"/>
    <property type="match status" value="1"/>
</dbReference>
<feature type="transmembrane region" description="Helical" evidence="1">
    <location>
        <begin position="74"/>
        <end position="93"/>
    </location>
</feature>
<keyword evidence="3" id="KW-1185">Reference proteome</keyword>
<evidence type="ECO:0000313" key="2">
    <source>
        <dbReference type="EMBL" id="RLL09597.1"/>
    </source>
</evidence>
<keyword evidence="1" id="KW-0472">Membrane</keyword>
<protein>
    <recommendedName>
        <fullName evidence="4">Zinc ribbon domain-containing protein</fullName>
    </recommendedName>
</protein>
<feature type="transmembrane region" description="Helical" evidence="1">
    <location>
        <begin position="158"/>
        <end position="178"/>
    </location>
</feature>
<proteinExistence type="predicted"/>
<evidence type="ECO:0008006" key="4">
    <source>
        <dbReference type="Google" id="ProtNLM"/>
    </source>
</evidence>
<dbReference type="Proteomes" id="UP000276301">
    <property type="component" value="Unassembled WGS sequence"/>
</dbReference>
<feature type="transmembrane region" description="Helical" evidence="1">
    <location>
        <begin position="46"/>
        <end position="68"/>
    </location>
</feature>
<dbReference type="EMBL" id="RCHT01000020">
    <property type="protein sequence ID" value="RLL09597.1"/>
    <property type="molecule type" value="Genomic_DNA"/>
</dbReference>
<dbReference type="RefSeq" id="WP_121587198.1">
    <property type="nucleotide sequence ID" value="NZ_DBFSDP010000264.1"/>
</dbReference>
<reference evidence="2 3" key="1">
    <citation type="submission" date="2018-10" db="EMBL/GenBank/DDBJ databases">
        <title>Anaerotruncus faecis sp. nov., isolated from human feces.</title>
        <authorList>
            <person name="Wang Y.-J."/>
        </authorList>
    </citation>
    <scope>NUCLEOTIDE SEQUENCE [LARGE SCALE GENOMIC DNA]</scope>
    <source>
        <strain evidence="2 3">22A2-44</strain>
    </source>
</reference>
<evidence type="ECO:0000256" key="1">
    <source>
        <dbReference type="SAM" id="Phobius"/>
    </source>
</evidence>
<accession>A0A498CL90</accession>
<dbReference type="AlphaFoldDB" id="A0A498CL90"/>
<dbReference type="InterPro" id="IPR046283">
    <property type="entry name" value="DUF6320"/>
</dbReference>
<name>A0A498CL90_9FIRM</name>
<gene>
    <name evidence="2" type="ORF">D4A47_10120</name>
</gene>
<evidence type="ECO:0000313" key="3">
    <source>
        <dbReference type="Proteomes" id="UP000276301"/>
    </source>
</evidence>
<feature type="transmembrane region" description="Helical" evidence="1">
    <location>
        <begin position="184"/>
        <end position="204"/>
    </location>
</feature>